<protein>
    <recommendedName>
        <fullName evidence="4">DUF3014 domain-containing protein</fullName>
    </recommendedName>
</protein>
<dbReference type="AlphaFoldDB" id="A0A7W4W428"/>
<dbReference type="RefSeq" id="WP_183409706.1">
    <property type="nucleotide sequence ID" value="NZ_JACHWY010000001.1"/>
</dbReference>
<name>A0A7W4W428_9GAMM</name>
<evidence type="ECO:0008006" key="4">
    <source>
        <dbReference type="Google" id="ProtNLM"/>
    </source>
</evidence>
<feature type="region of interest" description="Disordered" evidence="1">
    <location>
        <begin position="28"/>
        <end position="85"/>
    </location>
</feature>
<gene>
    <name evidence="2" type="ORF">FHR99_001298</name>
</gene>
<dbReference type="Pfam" id="PF11219">
    <property type="entry name" value="DUF3014"/>
    <property type="match status" value="1"/>
</dbReference>
<organism evidence="2 3">
    <name type="scientific">Litorivivens lipolytica</name>
    <dbReference type="NCBI Taxonomy" id="1524264"/>
    <lineage>
        <taxon>Bacteria</taxon>
        <taxon>Pseudomonadati</taxon>
        <taxon>Pseudomonadota</taxon>
        <taxon>Gammaproteobacteria</taxon>
        <taxon>Litorivivens</taxon>
    </lineage>
</organism>
<sequence length="285" mass="32190">MNGKIILAILVAISGAVGYVFYTSSQSEWNEISEPEPVVEPAAPAAPEPEPEPPKPEPEPEPEPQPEPEPEPEEPVEEESEPVAKPEPQLVQAPDKLAGSDSKVQQAVTDLAQRLVRWVTLPEQIRKWVLTVDLMASEKIPYKHSPIKYDKDPFLVLPTGDETYVADSGNYSRWNDIVGVVADIPVQDAARYYREWSPLLEKAYDELGKQGSFHERFMVMLDEMRSVSEPPVGATLIRPHIFYQYADPELEAASPLTKWMWRLGPDNMLELQDFARNLSAELKYR</sequence>
<dbReference type="Proteomes" id="UP000537130">
    <property type="component" value="Unassembled WGS sequence"/>
</dbReference>
<evidence type="ECO:0000313" key="2">
    <source>
        <dbReference type="EMBL" id="MBB3047062.1"/>
    </source>
</evidence>
<reference evidence="2 3" key="1">
    <citation type="submission" date="2020-08" db="EMBL/GenBank/DDBJ databases">
        <title>Genomic Encyclopedia of Type Strains, Phase III (KMG-III): the genomes of soil and plant-associated and newly described type strains.</title>
        <authorList>
            <person name="Whitman W."/>
        </authorList>
    </citation>
    <scope>NUCLEOTIDE SEQUENCE [LARGE SCALE GENOMIC DNA]</scope>
    <source>
        <strain evidence="2 3">CECT 8654</strain>
    </source>
</reference>
<proteinExistence type="predicted"/>
<evidence type="ECO:0000256" key="1">
    <source>
        <dbReference type="SAM" id="MobiDB-lite"/>
    </source>
</evidence>
<dbReference type="EMBL" id="JACHWY010000001">
    <property type="protein sequence ID" value="MBB3047062.1"/>
    <property type="molecule type" value="Genomic_DNA"/>
</dbReference>
<evidence type="ECO:0000313" key="3">
    <source>
        <dbReference type="Proteomes" id="UP000537130"/>
    </source>
</evidence>
<keyword evidence="3" id="KW-1185">Reference proteome</keyword>
<comment type="caution">
    <text evidence="2">The sequence shown here is derived from an EMBL/GenBank/DDBJ whole genome shotgun (WGS) entry which is preliminary data.</text>
</comment>
<dbReference type="InterPro" id="IPR021382">
    <property type="entry name" value="DUF3014"/>
</dbReference>
<accession>A0A7W4W428</accession>
<feature type="compositionally biased region" description="Low complexity" evidence="1">
    <location>
        <begin position="35"/>
        <end position="45"/>
    </location>
</feature>
<feature type="compositionally biased region" description="Acidic residues" evidence="1">
    <location>
        <begin position="59"/>
        <end position="81"/>
    </location>
</feature>